<evidence type="ECO:0000313" key="2">
    <source>
        <dbReference type="Proteomes" id="UP000515733"/>
    </source>
</evidence>
<dbReference type="EMBL" id="LR778301">
    <property type="protein sequence ID" value="CAB1367376.1"/>
    <property type="molecule type" value="Genomic_DNA"/>
</dbReference>
<sequence>MVRSLWLVLVLASAGVAWSGEIILLPQKADGVGSATSAGGQRARAKGYRKEQPEAGSEVVLVPEDLVEEDGMLSPRGGVESSATENRLRAKVLRQSDEGHQAPTVILPGIAGDGDVAQERARNNRLKARAYREHGQSAMDSVGSDGIPLVLCTNTESVAGRIGDDVQSGSLIYIIRDGKSVKARCR</sequence>
<keyword evidence="2" id="KW-1185">Reference proteome</keyword>
<dbReference type="AlphaFoldDB" id="A0A6S6XNH4"/>
<accession>A0A6S6XNH4</accession>
<reference evidence="1 2" key="1">
    <citation type="submission" date="2020-03" db="EMBL/GenBank/DDBJ databases">
        <authorList>
            <consortium name="Genoscope - CEA"/>
            <person name="William W."/>
        </authorList>
    </citation>
    <scope>NUCLEOTIDE SEQUENCE [LARGE SCALE GENOMIC DNA]</scope>
    <source>
        <strain evidence="2">DSM 16959</strain>
    </source>
</reference>
<proteinExistence type="predicted"/>
<dbReference type="Proteomes" id="UP000515733">
    <property type="component" value="Chromosome"/>
</dbReference>
<gene>
    <name evidence="1" type="ORF">DENOEST_0204</name>
</gene>
<protein>
    <submittedName>
        <fullName evidence="1">Uncharacterized protein</fullName>
    </submittedName>
</protein>
<organism evidence="1 2">
    <name type="scientific">Denitratisoma oestradiolicum</name>
    <dbReference type="NCBI Taxonomy" id="311182"/>
    <lineage>
        <taxon>Bacteria</taxon>
        <taxon>Pseudomonadati</taxon>
        <taxon>Pseudomonadota</taxon>
        <taxon>Betaproteobacteria</taxon>
        <taxon>Nitrosomonadales</taxon>
        <taxon>Sterolibacteriaceae</taxon>
        <taxon>Denitratisoma</taxon>
    </lineage>
</organism>
<dbReference type="KEGG" id="doe:DENOEST_0204"/>
<name>A0A6S6XNH4_9PROT</name>
<evidence type="ECO:0000313" key="1">
    <source>
        <dbReference type="EMBL" id="CAB1367376.1"/>
    </source>
</evidence>